<accession>A0A392ULV2</accession>
<feature type="non-terminal residue" evidence="1">
    <location>
        <position position="1"/>
    </location>
</feature>
<reference evidence="1 2" key="1">
    <citation type="journal article" date="2018" name="Front. Plant Sci.">
        <title>Red Clover (Trifolium pratense) and Zigzag Clover (T. medium) - A Picture of Genomic Similarities and Differences.</title>
        <authorList>
            <person name="Dluhosova J."/>
            <person name="Istvanek J."/>
            <person name="Nedelnik J."/>
            <person name="Repkova J."/>
        </authorList>
    </citation>
    <scope>NUCLEOTIDE SEQUENCE [LARGE SCALE GENOMIC DNA]</scope>
    <source>
        <strain evidence="2">cv. 10/8</strain>
        <tissue evidence="1">Leaf</tissue>
    </source>
</reference>
<dbReference type="EMBL" id="LXQA010864214">
    <property type="protein sequence ID" value="MCI74603.1"/>
    <property type="molecule type" value="Genomic_DNA"/>
</dbReference>
<comment type="caution">
    <text evidence="1">The sequence shown here is derived from an EMBL/GenBank/DDBJ whole genome shotgun (WGS) entry which is preliminary data.</text>
</comment>
<evidence type="ECO:0000313" key="1">
    <source>
        <dbReference type="EMBL" id="MCI74603.1"/>
    </source>
</evidence>
<evidence type="ECO:0000313" key="2">
    <source>
        <dbReference type="Proteomes" id="UP000265520"/>
    </source>
</evidence>
<proteinExistence type="predicted"/>
<dbReference type="AlphaFoldDB" id="A0A392ULV2"/>
<dbReference type="Proteomes" id="UP000265520">
    <property type="component" value="Unassembled WGS sequence"/>
</dbReference>
<keyword evidence="2" id="KW-1185">Reference proteome</keyword>
<organism evidence="1 2">
    <name type="scientific">Trifolium medium</name>
    <dbReference type="NCBI Taxonomy" id="97028"/>
    <lineage>
        <taxon>Eukaryota</taxon>
        <taxon>Viridiplantae</taxon>
        <taxon>Streptophyta</taxon>
        <taxon>Embryophyta</taxon>
        <taxon>Tracheophyta</taxon>
        <taxon>Spermatophyta</taxon>
        <taxon>Magnoliopsida</taxon>
        <taxon>eudicotyledons</taxon>
        <taxon>Gunneridae</taxon>
        <taxon>Pentapetalae</taxon>
        <taxon>rosids</taxon>
        <taxon>fabids</taxon>
        <taxon>Fabales</taxon>
        <taxon>Fabaceae</taxon>
        <taxon>Papilionoideae</taxon>
        <taxon>50 kb inversion clade</taxon>
        <taxon>NPAAA clade</taxon>
        <taxon>Hologalegina</taxon>
        <taxon>IRL clade</taxon>
        <taxon>Trifolieae</taxon>
        <taxon>Trifolium</taxon>
    </lineage>
</organism>
<name>A0A392ULV2_9FABA</name>
<sequence>DTTGEKMTDVVDDAIASDLQDICKMLNLSL</sequence>
<protein>
    <submittedName>
        <fullName evidence="1">Uncharacterized protein</fullName>
    </submittedName>
</protein>